<name>A0A1L9N0H7_ASPTC</name>
<accession>A0A1L9N0H7</accession>
<evidence type="ECO:0000313" key="1">
    <source>
        <dbReference type="EMBL" id="OJI82592.1"/>
    </source>
</evidence>
<protein>
    <submittedName>
        <fullName evidence="1">Uncharacterized protein</fullName>
    </submittedName>
</protein>
<keyword evidence="2" id="KW-1185">Reference proteome</keyword>
<gene>
    <name evidence="1" type="ORF">ASPTUDRAFT_191103</name>
</gene>
<dbReference type="EMBL" id="KV878204">
    <property type="protein sequence ID" value="OJI82592.1"/>
    <property type="molecule type" value="Genomic_DNA"/>
</dbReference>
<organism evidence="1 2">
    <name type="scientific">Aspergillus tubingensis (strain CBS 134.48)</name>
    <dbReference type="NCBI Taxonomy" id="767770"/>
    <lineage>
        <taxon>Eukaryota</taxon>
        <taxon>Fungi</taxon>
        <taxon>Dikarya</taxon>
        <taxon>Ascomycota</taxon>
        <taxon>Pezizomycotina</taxon>
        <taxon>Eurotiomycetes</taxon>
        <taxon>Eurotiomycetidae</taxon>
        <taxon>Eurotiales</taxon>
        <taxon>Aspergillaceae</taxon>
        <taxon>Aspergillus</taxon>
        <taxon>Aspergillus subgen. Circumdati</taxon>
    </lineage>
</organism>
<dbReference type="OMA" id="FIRQRWV"/>
<dbReference type="AlphaFoldDB" id="A0A1L9N0H7"/>
<proteinExistence type="predicted"/>
<reference evidence="2" key="1">
    <citation type="journal article" date="2017" name="Genome Biol.">
        <title>Comparative genomics reveals high biological diversity and specific adaptations in the industrially and medically important fungal genus Aspergillus.</title>
        <authorList>
            <person name="de Vries R.P."/>
            <person name="Riley R."/>
            <person name="Wiebenga A."/>
            <person name="Aguilar-Osorio G."/>
            <person name="Amillis S."/>
            <person name="Uchima C.A."/>
            <person name="Anderluh G."/>
            <person name="Asadollahi M."/>
            <person name="Askin M."/>
            <person name="Barry K."/>
            <person name="Battaglia E."/>
            <person name="Bayram O."/>
            <person name="Benocci T."/>
            <person name="Braus-Stromeyer S.A."/>
            <person name="Caldana C."/>
            <person name="Canovas D."/>
            <person name="Cerqueira G.C."/>
            <person name="Chen F."/>
            <person name="Chen W."/>
            <person name="Choi C."/>
            <person name="Clum A."/>
            <person name="Dos Santos R.A."/>
            <person name="Damasio A.R."/>
            <person name="Diallinas G."/>
            <person name="Emri T."/>
            <person name="Fekete E."/>
            <person name="Flipphi M."/>
            <person name="Freyberg S."/>
            <person name="Gallo A."/>
            <person name="Gournas C."/>
            <person name="Habgood R."/>
            <person name="Hainaut M."/>
            <person name="Harispe M.L."/>
            <person name="Henrissat B."/>
            <person name="Hilden K.S."/>
            <person name="Hope R."/>
            <person name="Hossain A."/>
            <person name="Karabika E."/>
            <person name="Karaffa L."/>
            <person name="Karanyi Z."/>
            <person name="Krasevec N."/>
            <person name="Kuo A."/>
            <person name="Kusch H."/>
            <person name="LaButti K."/>
            <person name="Lagendijk E.L."/>
            <person name="Lapidus A."/>
            <person name="Levasseur A."/>
            <person name="Lindquist E."/>
            <person name="Lipzen A."/>
            <person name="Logrieco A.F."/>
            <person name="MacCabe A."/>
            <person name="Maekelae M.R."/>
            <person name="Malavazi I."/>
            <person name="Melin P."/>
            <person name="Meyer V."/>
            <person name="Mielnichuk N."/>
            <person name="Miskei M."/>
            <person name="Molnar A.P."/>
            <person name="Mule G."/>
            <person name="Ngan C.Y."/>
            <person name="Orejas M."/>
            <person name="Orosz E."/>
            <person name="Ouedraogo J.P."/>
            <person name="Overkamp K.M."/>
            <person name="Park H.-S."/>
            <person name="Perrone G."/>
            <person name="Piumi F."/>
            <person name="Punt P.J."/>
            <person name="Ram A.F."/>
            <person name="Ramon A."/>
            <person name="Rauscher S."/>
            <person name="Record E."/>
            <person name="Riano-Pachon D.M."/>
            <person name="Robert V."/>
            <person name="Roehrig J."/>
            <person name="Ruller R."/>
            <person name="Salamov A."/>
            <person name="Salih N.S."/>
            <person name="Samson R.A."/>
            <person name="Sandor E."/>
            <person name="Sanguinetti M."/>
            <person name="Schuetze T."/>
            <person name="Sepcic K."/>
            <person name="Shelest E."/>
            <person name="Sherlock G."/>
            <person name="Sophianopoulou V."/>
            <person name="Squina F.M."/>
            <person name="Sun H."/>
            <person name="Susca A."/>
            <person name="Todd R.B."/>
            <person name="Tsang A."/>
            <person name="Unkles S.E."/>
            <person name="van de Wiele N."/>
            <person name="van Rossen-Uffink D."/>
            <person name="Oliveira J.V."/>
            <person name="Vesth T.C."/>
            <person name="Visser J."/>
            <person name="Yu J.-H."/>
            <person name="Zhou M."/>
            <person name="Andersen M.R."/>
            <person name="Archer D.B."/>
            <person name="Baker S.E."/>
            <person name="Benoit I."/>
            <person name="Brakhage A.A."/>
            <person name="Braus G.H."/>
            <person name="Fischer R."/>
            <person name="Frisvad J.C."/>
            <person name="Goldman G.H."/>
            <person name="Houbraken J."/>
            <person name="Oakley B."/>
            <person name="Pocsi I."/>
            <person name="Scazzocchio C."/>
            <person name="Seiboth B."/>
            <person name="vanKuyk P.A."/>
            <person name="Wortman J."/>
            <person name="Dyer P.S."/>
            <person name="Grigoriev I.V."/>
        </authorList>
    </citation>
    <scope>NUCLEOTIDE SEQUENCE [LARGE SCALE GENOMIC DNA]</scope>
    <source>
        <strain evidence="2">CBS 134.48</strain>
    </source>
</reference>
<sequence length="79" mass="9376">MASSNLPYRHELTSAASSYIEMDEEITSYVRERYDNQVQTKVEFRNDRWCVWASIRFTKEELDEMVLELRSRTTAHLAA</sequence>
<dbReference type="Proteomes" id="UP000184304">
    <property type="component" value="Unassembled WGS sequence"/>
</dbReference>
<dbReference type="OrthoDB" id="4403290at2759"/>
<evidence type="ECO:0000313" key="2">
    <source>
        <dbReference type="Proteomes" id="UP000184304"/>
    </source>
</evidence>
<dbReference type="VEuPathDB" id="FungiDB:ASPTUDRAFT_191103"/>